<dbReference type="EnsemblProtists" id="EOD15277">
    <property type="protein sequence ID" value="EOD15277"/>
    <property type="gene ID" value="EMIHUDRAFT_451697"/>
</dbReference>
<name>A0A0D3IVJ2_EMIH1</name>
<keyword evidence="2" id="KW-1185">Reference proteome</keyword>
<dbReference type="GeneID" id="17261423"/>
<protein>
    <submittedName>
        <fullName evidence="1">Uncharacterized protein</fullName>
    </submittedName>
</protein>
<proteinExistence type="predicted"/>
<evidence type="ECO:0000313" key="2">
    <source>
        <dbReference type="Proteomes" id="UP000013827"/>
    </source>
</evidence>
<dbReference type="RefSeq" id="XP_005767706.1">
    <property type="nucleotide sequence ID" value="XM_005767649.1"/>
</dbReference>
<dbReference type="Proteomes" id="UP000013827">
    <property type="component" value="Unassembled WGS sequence"/>
</dbReference>
<dbReference type="KEGG" id="ehx:EMIHUDRAFT_451697"/>
<dbReference type="AlphaFoldDB" id="A0A0D3IVJ2"/>
<dbReference type="HOGENOM" id="CLU_982100_0_0_1"/>
<organism evidence="1 2">
    <name type="scientific">Emiliania huxleyi (strain CCMP1516)</name>
    <dbReference type="NCBI Taxonomy" id="280463"/>
    <lineage>
        <taxon>Eukaryota</taxon>
        <taxon>Haptista</taxon>
        <taxon>Haptophyta</taxon>
        <taxon>Prymnesiophyceae</taxon>
        <taxon>Isochrysidales</taxon>
        <taxon>Noelaerhabdaceae</taxon>
        <taxon>Emiliania</taxon>
    </lineage>
</organism>
<evidence type="ECO:0000313" key="1">
    <source>
        <dbReference type="EnsemblProtists" id="EOD15277"/>
    </source>
</evidence>
<dbReference type="PaxDb" id="2903-EOD15277"/>
<reference evidence="1" key="2">
    <citation type="submission" date="2024-10" db="UniProtKB">
        <authorList>
            <consortium name="EnsemblProtists"/>
        </authorList>
    </citation>
    <scope>IDENTIFICATION</scope>
</reference>
<reference evidence="2" key="1">
    <citation type="journal article" date="2013" name="Nature">
        <title>Pan genome of the phytoplankton Emiliania underpins its global distribution.</title>
        <authorList>
            <person name="Read B.A."/>
            <person name="Kegel J."/>
            <person name="Klute M.J."/>
            <person name="Kuo A."/>
            <person name="Lefebvre S.C."/>
            <person name="Maumus F."/>
            <person name="Mayer C."/>
            <person name="Miller J."/>
            <person name="Monier A."/>
            <person name="Salamov A."/>
            <person name="Young J."/>
            <person name="Aguilar M."/>
            <person name="Claverie J.M."/>
            <person name="Frickenhaus S."/>
            <person name="Gonzalez K."/>
            <person name="Herman E.K."/>
            <person name="Lin Y.C."/>
            <person name="Napier J."/>
            <person name="Ogata H."/>
            <person name="Sarno A.F."/>
            <person name="Shmutz J."/>
            <person name="Schroeder D."/>
            <person name="de Vargas C."/>
            <person name="Verret F."/>
            <person name="von Dassow P."/>
            <person name="Valentin K."/>
            <person name="Van de Peer Y."/>
            <person name="Wheeler G."/>
            <person name="Dacks J.B."/>
            <person name="Delwiche C.F."/>
            <person name="Dyhrman S.T."/>
            <person name="Glockner G."/>
            <person name="John U."/>
            <person name="Richards T."/>
            <person name="Worden A.Z."/>
            <person name="Zhang X."/>
            <person name="Grigoriev I.V."/>
            <person name="Allen A.E."/>
            <person name="Bidle K."/>
            <person name="Borodovsky M."/>
            <person name="Bowler C."/>
            <person name="Brownlee C."/>
            <person name="Cock J.M."/>
            <person name="Elias M."/>
            <person name="Gladyshev V.N."/>
            <person name="Groth M."/>
            <person name="Guda C."/>
            <person name="Hadaegh A."/>
            <person name="Iglesias-Rodriguez M.D."/>
            <person name="Jenkins J."/>
            <person name="Jones B.M."/>
            <person name="Lawson T."/>
            <person name="Leese F."/>
            <person name="Lindquist E."/>
            <person name="Lobanov A."/>
            <person name="Lomsadze A."/>
            <person name="Malik S.B."/>
            <person name="Marsh M.E."/>
            <person name="Mackinder L."/>
            <person name="Mock T."/>
            <person name="Mueller-Roeber B."/>
            <person name="Pagarete A."/>
            <person name="Parker M."/>
            <person name="Probert I."/>
            <person name="Quesneville H."/>
            <person name="Raines C."/>
            <person name="Rensing S.A."/>
            <person name="Riano-Pachon D.M."/>
            <person name="Richier S."/>
            <person name="Rokitta S."/>
            <person name="Shiraiwa Y."/>
            <person name="Soanes D.M."/>
            <person name="van der Giezen M."/>
            <person name="Wahlund T.M."/>
            <person name="Williams B."/>
            <person name="Wilson W."/>
            <person name="Wolfe G."/>
            <person name="Wurch L.L."/>
        </authorList>
    </citation>
    <scope>NUCLEOTIDE SEQUENCE</scope>
</reference>
<accession>A0A0D3IVJ2</accession>
<sequence>MPYDRKGRRWFANESGLASQRPKRARAPTVVDADQRRGPRSIAVIIVGVTDRFLLESKISRVLEPARWAGYRVDFYIELAQATNASEAAHKWVAAPAGWMGGSAGTRKLWQSGEINERTVRRQISIRGGRLCYFHLGPMPNITAALSAGLRLERWSTVRHYSPYYGMEHVWQPGPGSSESSGRWVHTDLRLEEHEYRRKAGRNLLRKFHGVEMLTRLALDRSEEWGGYGWYLQTSDNDHWLGPLDLRWFEARLAALQAACRRMAFWERKGCLLAAANGTAFSKG</sequence>